<dbReference type="Proteomes" id="UP000789572">
    <property type="component" value="Unassembled WGS sequence"/>
</dbReference>
<keyword evidence="5" id="KW-0325">Glycoprotein</keyword>
<comment type="caution">
    <text evidence="9">The sequence shown here is derived from an EMBL/GenBank/DDBJ whole genome shotgun (WGS) entry which is preliminary data.</text>
</comment>
<evidence type="ECO:0000259" key="7">
    <source>
        <dbReference type="Pfam" id="PF00149"/>
    </source>
</evidence>
<proteinExistence type="inferred from homology"/>
<evidence type="ECO:0000313" key="10">
    <source>
        <dbReference type="Proteomes" id="UP000789572"/>
    </source>
</evidence>
<dbReference type="Pfam" id="PF19272">
    <property type="entry name" value="ASMase_C"/>
    <property type="match status" value="1"/>
</dbReference>
<feature type="signal peptide" evidence="6">
    <location>
        <begin position="1"/>
        <end position="24"/>
    </location>
</feature>
<dbReference type="PANTHER" id="PTHR10340:SF55">
    <property type="entry name" value="ENDOPOLYPHOSPHATASE"/>
    <property type="match status" value="1"/>
</dbReference>
<dbReference type="InterPro" id="IPR045473">
    <property type="entry name" value="ASM_C"/>
</dbReference>
<reference evidence="9" key="1">
    <citation type="submission" date="2021-06" db="EMBL/GenBank/DDBJ databases">
        <authorList>
            <person name="Kallberg Y."/>
            <person name="Tangrot J."/>
            <person name="Rosling A."/>
        </authorList>
    </citation>
    <scope>NUCLEOTIDE SEQUENCE</scope>
    <source>
        <strain evidence="9">IA702</strain>
    </source>
</reference>
<feature type="domain" description="Sphingomyelin phosphodiesterase C-terminal" evidence="8">
    <location>
        <begin position="343"/>
        <end position="430"/>
    </location>
</feature>
<name>A0A9N9FB55_9GLOM</name>
<keyword evidence="4" id="KW-0378">Hydrolase</keyword>
<evidence type="ECO:0000256" key="4">
    <source>
        <dbReference type="ARBA" id="ARBA00022801"/>
    </source>
</evidence>
<comment type="similarity">
    <text evidence="2">Belongs to the acid sphingomyelinase family.</text>
</comment>
<dbReference type="PANTHER" id="PTHR10340">
    <property type="entry name" value="SPHINGOMYELIN PHOSPHODIESTERASE"/>
    <property type="match status" value="1"/>
</dbReference>
<dbReference type="GO" id="GO:0008081">
    <property type="term" value="F:phosphoric diester hydrolase activity"/>
    <property type="evidence" value="ECO:0007669"/>
    <property type="project" value="TreeGrafter"/>
</dbReference>
<protein>
    <submittedName>
        <fullName evidence="9">2857_t:CDS:1</fullName>
    </submittedName>
</protein>
<comment type="subcellular location">
    <subcellularLocation>
        <location evidence="1">Secreted</location>
    </subcellularLocation>
</comment>
<keyword evidence="3" id="KW-0964">Secreted</keyword>
<dbReference type="SUPFAM" id="SSF56300">
    <property type="entry name" value="Metallo-dependent phosphatases"/>
    <property type="match status" value="1"/>
</dbReference>
<feature type="domain" description="Calcineurin-like phosphoesterase" evidence="7">
    <location>
        <begin position="39"/>
        <end position="296"/>
    </location>
</feature>
<dbReference type="InterPro" id="IPR004843">
    <property type="entry name" value="Calcineurin-like_PHP"/>
</dbReference>
<dbReference type="InterPro" id="IPR029052">
    <property type="entry name" value="Metallo-depent_PP-like"/>
</dbReference>
<keyword evidence="6" id="KW-0732">Signal</keyword>
<dbReference type="GO" id="GO:0004309">
    <property type="term" value="F:exopolyphosphatase activity"/>
    <property type="evidence" value="ECO:0007669"/>
    <property type="project" value="TreeGrafter"/>
</dbReference>
<keyword evidence="10" id="KW-1185">Reference proteome</keyword>
<gene>
    <name evidence="9" type="ORF">POCULU_LOCUS3605</name>
</gene>
<dbReference type="EMBL" id="CAJVPJ010000408">
    <property type="protein sequence ID" value="CAG8521692.1"/>
    <property type="molecule type" value="Genomic_DNA"/>
</dbReference>
<evidence type="ECO:0000256" key="1">
    <source>
        <dbReference type="ARBA" id="ARBA00004613"/>
    </source>
</evidence>
<organism evidence="9 10">
    <name type="scientific">Paraglomus occultum</name>
    <dbReference type="NCBI Taxonomy" id="144539"/>
    <lineage>
        <taxon>Eukaryota</taxon>
        <taxon>Fungi</taxon>
        <taxon>Fungi incertae sedis</taxon>
        <taxon>Mucoromycota</taxon>
        <taxon>Glomeromycotina</taxon>
        <taxon>Glomeromycetes</taxon>
        <taxon>Paraglomerales</taxon>
        <taxon>Paraglomeraceae</taxon>
        <taxon>Paraglomus</taxon>
    </lineage>
</organism>
<evidence type="ECO:0000256" key="6">
    <source>
        <dbReference type="SAM" id="SignalP"/>
    </source>
</evidence>
<feature type="chain" id="PRO_5040358479" evidence="6">
    <location>
        <begin position="25"/>
        <end position="434"/>
    </location>
</feature>
<dbReference type="AlphaFoldDB" id="A0A9N9FB55"/>
<dbReference type="GO" id="GO:0000298">
    <property type="term" value="F:endopolyphosphatase activity"/>
    <property type="evidence" value="ECO:0007669"/>
    <property type="project" value="TreeGrafter"/>
</dbReference>
<dbReference type="GO" id="GO:0005615">
    <property type="term" value="C:extracellular space"/>
    <property type="evidence" value="ECO:0007669"/>
    <property type="project" value="TreeGrafter"/>
</dbReference>
<dbReference type="OrthoDB" id="348678at2759"/>
<evidence type="ECO:0000256" key="2">
    <source>
        <dbReference type="ARBA" id="ARBA00008234"/>
    </source>
</evidence>
<dbReference type="GO" id="GO:0000324">
    <property type="term" value="C:fungal-type vacuole"/>
    <property type="evidence" value="ECO:0007669"/>
    <property type="project" value="TreeGrafter"/>
</dbReference>
<evidence type="ECO:0000256" key="5">
    <source>
        <dbReference type="ARBA" id="ARBA00023180"/>
    </source>
</evidence>
<accession>A0A9N9FB55</accession>
<evidence type="ECO:0000259" key="8">
    <source>
        <dbReference type="Pfam" id="PF19272"/>
    </source>
</evidence>
<dbReference type="GO" id="GO:0006798">
    <property type="term" value="P:polyphosphate catabolic process"/>
    <property type="evidence" value="ECO:0007669"/>
    <property type="project" value="TreeGrafter"/>
</dbReference>
<evidence type="ECO:0000256" key="3">
    <source>
        <dbReference type="ARBA" id="ARBA00022525"/>
    </source>
</evidence>
<evidence type="ECO:0000313" key="9">
    <source>
        <dbReference type="EMBL" id="CAG8521692.1"/>
    </source>
</evidence>
<sequence length="434" mass="49830">MRTIIMLYVALLIIFATLDFSVHSFPFSQTRLTTGIPAKFLHITDIHIDPYYRPYTSPAFSCHRRSLNSPNTALPYGTVGTPCDTPFITANATFNFLHEQSLVQFVVYTGDSVRHDRDKLMERTKAEVEEGNKMVVQWFVDEFVKNGIAVIPTIGNNDVYEHDFLPPGPTPFLNTLFHIWKPLNLNLTSSFLRGGYFRHDIPDSPLTFISMNSMYLYNVNGLVGDCTEGTIGWEMLRWMTGEMRDLKGKERRVAILQHVPPFDAKGRIAYFPKCYEMYVDILGRYSDIIIGHFAGHTNDDTIAFVTESSEGYKMYPVVKEEKPANNSNKNVVLVLNNAPSVIPANNPGLRIYHYATSPHNYGHLLDYVQYYVNMTQAHLVDSFEYEIEYTARDAYGLESLEPKEWMKLLREFEQDDSEAWKKYCLYQTVSETDG</sequence>
<dbReference type="Pfam" id="PF00149">
    <property type="entry name" value="Metallophos"/>
    <property type="match status" value="1"/>
</dbReference>